<dbReference type="PANTHER" id="PTHR24421">
    <property type="entry name" value="NITRATE/NITRITE SENSOR PROTEIN NARX-RELATED"/>
    <property type="match status" value="1"/>
</dbReference>
<evidence type="ECO:0000256" key="10">
    <source>
        <dbReference type="ARBA" id="ARBA00022777"/>
    </source>
</evidence>
<evidence type="ECO:0000256" key="2">
    <source>
        <dbReference type="ARBA" id="ARBA00001966"/>
    </source>
</evidence>
<comment type="cofactor">
    <cofactor evidence="2">
        <name>[4Fe-4S] cluster</name>
        <dbReference type="ChEBI" id="CHEBI:49883"/>
    </cofactor>
</comment>
<dbReference type="GO" id="GO:0051539">
    <property type="term" value="F:4 iron, 4 sulfur cluster binding"/>
    <property type="evidence" value="ECO:0007669"/>
    <property type="project" value="UniProtKB-KW"/>
</dbReference>
<dbReference type="InterPro" id="IPR011712">
    <property type="entry name" value="Sig_transdc_His_kin_sub3_dim/P"/>
</dbReference>
<keyword evidence="12" id="KW-0902">Two-component regulatory system</keyword>
<comment type="caution">
    <text evidence="17">The sequence shown here is derived from an EMBL/GenBank/DDBJ whole genome shotgun (WGS) entry which is preliminary data.</text>
</comment>
<evidence type="ECO:0000313" key="18">
    <source>
        <dbReference type="Proteomes" id="UP000215896"/>
    </source>
</evidence>
<evidence type="ECO:0000256" key="15">
    <source>
        <dbReference type="ARBA" id="ARBA00030800"/>
    </source>
</evidence>
<dbReference type="Pfam" id="PF02518">
    <property type="entry name" value="HATPase_c"/>
    <property type="match status" value="1"/>
</dbReference>
<evidence type="ECO:0000256" key="7">
    <source>
        <dbReference type="ARBA" id="ARBA00022490"/>
    </source>
</evidence>
<dbReference type="InterPro" id="IPR005467">
    <property type="entry name" value="His_kinase_dom"/>
</dbReference>
<dbReference type="PROSITE" id="PS50109">
    <property type="entry name" value="HIS_KIN"/>
    <property type="match status" value="1"/>
</dbReference>
<reference evidence="17 18" key="1">
    <citation type="submission" date="2017-07" db="EMBL/GenBank/DDBJ databases">
        <title>Draft whole genome sequences of clinical Proprionibacteriaceae strains.</title>
        <authorList>
            <person name="Bernier A.-M."/>
            <person name="Bernard K."/>
            <person name="Domingo M.-C."/>
        </authorList>
    </citation>
    <scope>NUCLEOTIDE SEQUENCE [LARGE SCALE GENOMIC DNA]</scope>
    <source>
        <strain evidence="17 18">NML 030167</strain>
    </source>
</reference>
<dbReference type="Gene3D" id="1.20.5.1930">
    <property type="match status" value="1"/>
</dbReference>
<dbReference type="GO" id="GO:0046983">
    <property type="term" value="F:protein dimerization activity"/>
    <property type="evidence" value="ECO:0007669"/>
    <property type="project" value="InterPro"/>
</dbReference>
<name>A0A255GSQ0_9ACTN</name>
<comment type="subcellular location">
    <subcellularLocation>
        <location evidence="3">Cytoplasm</location>
    </subcellularLocation>
</comment>
<dbReference type="Pfam" id="PF07730">
    <property type="entry name" value="HisKA_3"/>
    <property type="match status" value="1"/>
</dbReference>
<evidence type="ECO:0000256" key="14">
    <source>
        <dbReference type="ARBA" id="ARBA00024827"/>
    </source>
</evidence>
<keyword evidence="18" id="KW-1185">Reference proteome</keyword>
<proteinExistence type="predicted"/>
<evidence type="ECO:0000256" key="11">
    <source>
        <dbReference type="ARBA" id="ARBA00023004"/>
    </source>
</evidence>
<keyword evidence="11" id="KW-0408">Iron</keyword>
<evidence type="ECO:0000256" key="8">
    <source>
        <dbReference type="ARBA" id="ARBA00022679"/>
    </source>
</evidence>
<dbReference type="PRINTS" id="PR00344">
    <property type="entry name" value="BCTRLSENSOR"/>
</dbReference>
<dbReference type="InterPro" id="IPR004358">
    <property type="entry name" value="Sig_transdc_His_kin-like_C"/>
</dbReference>
<dbReference type="SUPFAM" id="SSF55874">
    <property type="entry name" value="ATPase domain of HSP90 chaperone/DNA topoisomerase II/histidine kinase"/>
    <property type="match status" value="1"/>
</dbReference>
<keyword evidence="9" id="KW-0479">Metal-binding</keyword>
<evidence type="ECO:0000313" key="17">
    <source>
        <dbReference type="EMBL" id="OYO16054.1"/>
    </source>
</evidence>
<keyword evidence="8" id="KW-0808">Transferase</keyword>
<dbReference type="InterPro" id="IPR050482">
    <property type="entry name" value="Sensor_HK_TwoCompSys"/>
</dbReference>
<gene>
    <name evidence="17" type="ORF">CGZ94_05845</name>
</gene>
<evidence type="ECO:0000256" key="1">
    <source>
        <dbReference type="ARBA" id="ARBA00000085"/>
    </source>
</evidence>
<dbReference type="InterPro" id="IPR036890">
    <property type="entry name" value="HATPase_C_sf"/>
</dbReference>
<dbReference type="EMBL" id="NMVO01000006">
    <property type="protein sequence ID" value="OYO16054.1"/>
    <property type="molecule type" value="Genomic_DNA"/>
</dbReference>
<protein>
    <recommendedName>
        <fullName evidence="5">Oxygen sensor histidine kinase NreB</fullName>
        <ecNumber evidence="4">2.7.13.3</ecNumber>
    </recommendedName>
    <alternativeName>
        <fullName evidence="15">Nitrogen regulation protein B</fullName>
    </alternativeName>
</protein>
<evidence type="ECO:0000259" key="16">
    <source>
        <dbReference type="PROSITE" id="PS50109"/>
    </source>
</evidence>
<keyword evidence="6" id="KW-0004">4Fe-4S</keyword>
<evidence type="ECO:0000256" key="9">
    <source>
        <dbReference type="ARBA" id="ARBA00022723"/>
    </source>
</evidence>
<evidence type="ECO:0000256" key="13">
    <source>
        <dbReference type="ARBA" id="ARBA00023014"/>
    </source>
</evidence>
<keyword evidence="10" id="KW-0418">Kinase</keyword>
<evidence type="ECO:0000256" key="4">
    <source>
        <dbReference type="ARBA" id="ARBA00012438"/>
    </source>
</evidence>
<keyword evidence="7" id="KW-0963">Cytoplasm</keyword>
<dbReference type="Proteomes" id="UP000215896">
    <property type="component" value="Unassembled WGS sequence"/>
</dbReference>
<keyword evidence="13" id="KW-0411">Iron-sulfur</keyword>
<dbReference type="RefSeq" id="WP_094405076.1">
    <property type="nucleotide sequence ID" value="NZ_NMVO01000006.1"/>
</dbReference>
<dbReference type="GO" id="GO:0046872">
    <property type="term" value="F:metal ion binding"/>
    <property type="evidence" value="ECO:0007669"/>
    <property type="project" value="UniProtKB-KW"/>
</dbReference>
<dbReference type="InterPro" id="IPR003594">
    <property type="entry name" value="HATPase_dom"/>
</dbReference>
<comment type="catalytic activity">
    <reaction evidence="1">
        <text>ATP + protein L-histidine = ADP + protein N-phospho-L-histidine.</text>
        <dbReference type="EC" id="2.7.13.3"/>
    </reaction>
</comment>
<feature type="domain" description="Histidine kinase" evidence="16">
    <location>
        <begin position="267"/>
        <end position="354"/>
    </location>
</feature>
<dbReference type="Gene3D" id="3.30.565.10">
    <property type="entry name" value="Histidine kinase-like ATPase, C-terminal domain"/>
    <property type="match status" value="1"/>
</dbReference>
<dbReference type="GO" id="GO:0005737">
    <property type="term" value="C:cytoplasm"/>
    <property type="evidence" value="ECO:0007669"/>
    <property type="project" value="UniProtKB-SubCell"/>
</dbReference>
<dbReference type="GO" id="GO:0000155">
    <property type="term" value="F:phosphorelay sensor kinase activity"/>
    <property type="evidence" value="ECO:0007669"/>
    <property type="project" value="InterPro"/>
</dbReference>
<dbReference type="AlphaFoldDB" id="A0A255GSQ0"/>
<evidence type="ECO:0000256" key="12">
    <source>
        <dbReference type="ARBA" id="ARBA00023012"/>
    </source>
</evidence>
<comment type="function">
    <text evidence="14">Member of the two-component regulatory system NreB/NreC involved in the control of dissimilatory nitrate/nitrite reduction in response to oxygen. NreB functions as a direct oxygen sensor histidine kinase which is autophosphorylated, in the absence of oxygen, probably at the conserved histidine residue, and transfers its phosphate group probably to a conserved aspartate residue of NreC. NreB/NreC activates the expression of the nitrate (narGHJI) and nitrite (nir) reductase operons, as well as the putative nitrate transporter gene narT.</text>
</comment>
<dbReference type="SMART" id="SM00387">
    <property type="entry name" value="HATPase_c"/>
    <property type="match status" value="1"/>
</dbReference>
<evidence type="ECO:0000256" key="6">
    <source>
        <dbReference type="ARBA" id="ARBA00022485"/>
    </source>
</evidence>
<sequence length="354" mass="37695">MAQPAPDRGAADLVILRRAIDERLEAIVDAYIEELVTTQSPLAGLPRPAQTSIVAALLTGLLTGDPQADSQGAARGRAHAEQRISPIHALRALRILGRIVSADIARISAAQGLHPDAPARALHDLFATLMRRVESSGGAYAVTLLRDVHTSHLAERRRIARELHDRVAHALAIAQQQAELRGLAADRADAASAERHDRLLLTALQEATTVVRDLAEDIGQTKVDQGLVRAVEDYADLVGTDVVTVTTCAPDRLAALPLWAAEEFFLAIRESIRNAAEHAEAERIAVELLGQPLHSIARITDDGDGFIPADVANPSAGRGLSAVRERIELLGGVVTIDSAPGRGTTVTLVVPELP</sequence>
<dbReference type="OrthoDB" id="144293at2"/>
<evidence type="ECO:0000256" key="5">
    <source>
        <dbReference type="ARBA" id="ARBA00017322"/>
    </source>
</evidence>
<dbReference type="GO" id="GO:0016020">
    <property type="term" value="C:membrane"/>
    <property type="evidence" value="ECO:0007669"/>
    <property type="project" value="InterPro"/>
</dbReference>
<evidence type="ECO:0000256" key="3">
    <source>
        <dbReference type="ARBA" id="ARBA00004496"/>
    </source>
</evidence>
<accession>A0A255GSQ0</accession>
<dbReference type="EC" id="2.7.13.3" evidence="4"/>
<organism evidence="17 18">
    <name type="scientific">Enemella evansiae</name>
    <dbReference type="NCBI Taxonomy" id="2016499"/>
    <lineage>
        <taxon>Bacteria</taxon>
        <taxon>Bacillati</taxon>
        <taxon>Actinomycetota</taxon>
        <taxon>Actinomycetes</taxon>
        <taxon>Propionibacteriales</taxon>
        <taxon>Propionibacteriaceae</taxon>
        <taxon>Enemella</taxon>
    </lineage>
</organism>
<dbReference type="CDD" id="cd16917">
    <property type="entry name" value="HATPase_UhpB-NarQ-NarX-like"/>
    <property type="match status" value="1"/>
</dbReference>